<reference evidence="3 4" key="1">
    <citation type="submission" date="2017-06" db="EMBL/GenBank/DDBJ databases">
        <authorList>
            <person name="Kim H.J."/>
            <person name="Triplett B.A."/>
        </authorList>
    </citation>
    <scope>NUCLEOTIDE SEQUENCE [LARGE SCALE GENOMIC DNA]</scope>
    <source>
        <strain evidence="3 4">DSM 14713</strain>
    </source>
</reference>
<keyword evidence="2" id="KW-0472">Membrane</keyword>
<dbReference type="Proteomes" id="UP000217289">
    <property type="component" value="Chromosome"/>
</dbReference>
<keyword evidence="1" id="KW-0175">Coiled coil</keyword>
<feature type="coiled-coil region" evidence="1">
    <location>
        <begin position="26"/>
        <end position="63"/>
    </location>
</feature>
<dbReference type="RefSeq" id="WP_095978458.1">
    <property type="nucleotide sequence ID" value="NZ_CP022163.1"/>
</dbReference>
<proteinExistence type="predicted"/>
<evidence type="ECO:0000256" key="1">
    <source>
        <dbReference type="SAM" id="Coils"/>
    </source>
</evidence>
<name>A0A250IFM8_9BACT</name>
<keyword evidence="2" id="KW-1133">Transmembrane helix</keyword>
<evidence type="ECO:0000313" key="4">
    <source>
        <dbReference type="Proteomes" id="UP000217289"/>
    </source>
</evidence>
<dbReference type="OrthoDB" id="9890251at2"/>
<feature type="transmembrane region" description="Helical" evidence="2">
    <location>
        <begin position="6"/>
        <end position="26"/>
    </location>
</feature>
<dbReference type="KEGG" id="mbd:MEBOL_003406"/>
<sequence>MNPIVFWRIVAAVGSLLGIGGTAYGVDQHQKRKKEQAANRARLQQLEAELATKEQQLASLRAFLGDKNEQVRILVAEVASLRSAANDMRRSA</sequence>
<evidence type="ECO:0000313" key="3">
    <source>
        <dbReference type="EMBL" id="ATB29951.1"/>
    </source>
</evidence>
<dbReference type="AlphaFoldDB" id="A0A250IFM8"/>
<evidence type="ECO:0000256" key="2">
    <source>
        <dbReference type="SAM" id="Phobius"/>
    </source>
</evidence>
<keyword evidence="4" id="KW-1185">Reference proteome</keyword>
<accession>A0A250IFM8</accession>
<dbReference type="EMBL" id="CP022163">
    <property type="protein sequence ID" value="ATB29951.1"/>
    <property type="molecule type" value="Genomic_DNA"/>
</dbReference>
<gene>
    <name evidence="3" type="ORF">MEBOL_003406</name>
</gene>
<organism evidence="3 4">
    <name type="scientific">Melittangium boletus DSM 14713</name>
    <dbReference type="NCBI Taxonomy" id="1294270"/>
    <lineage>
        <taxon>Bacteria</taxon>
        <taxon>Pseudomonadati</taxon>
        <taxon>Myxococcota</taxon>
        <taxon>Myxococcia</taxon>
        <taxon>Myxococcales</taxon>
        <taxon>Cystobacterineae</taxon>
        <taxon>Archangiaceae</taxon>
        <taxon>Melittangium</taxon>
    </lineage>
</organism>
<keyword evidence="2" id="KW-0812">Transmembrane</keyword>
<protein>
    <submittedName>
        <fullName evidence="3">Uncharacterized protein</fullName>
    </submittedName>
</protein>